<gene>
    <name evidence="2" type="ORF">GCM10025872_29060</name>
</gene>
<proteinExistence type="predicted"/>
<sequence length="192" mass="20033">MNMRVRRGTGGAHLAGMRKNPTSPTPAASAPVSLRSVVLDVQPDGSMTVTINGAPHPPPENTGAWSRKMFPQIIDQASDERAVPVRVEVHEADGTSFTDLIPAAPRKPAAAEPVPQKKEKRTPGRPVLVEVTGDGFVPGEDVAVAVIVSHTDATGDGTARALLDPARFVGSGADEVVLVGRISGSIVVETLR</sequence>
<reference evidence="2" key="1">
    <citation type="journal article" date="2014" name="Int. J. Syst. Evol. Microbiol.">
        <title>Complete genome of a new Firmicutes species belonging to the dominant human colonic microbiota ('Ruminococcus bicirculans') reveals two chromosomes and a selective capacity to utilize plant glucans.</title>
        <authorList>
            <consortium name="NISC Comparative Sequencing Program"/>
            <person name="Wegmann U."/>
            <person name="Louis P."/>
            <person name="Goesmann A."/>
            <person name="Henrissat B."/>
            <person name="Duncan S.H."/>
            <person name="Flint H.J."/>
        </authorList>
    </citation>
    <scope>NUCLEOTIDE SEQUENCE</scope>
    <source>
        <strain evidence="2">NBRC 110608</strain>
    </source>
</reference>
<organism evidence="2">
    <name type="scientific">Barrientosiimonas endolithica</name>
    <dbReference type="NCBI Taxonomy" id="1535208"/>
    <lineage>
        <taxon>Bacteria</taxon>
        <taxon>Bacillati</taxon>
        <taxon>Actinomycetota</taxon>
        <taxon>Actinomycetes</taxon>
        <taxon>Micrococcales</taxon>
        <taxon>Dermacoccaceae</taxon>
        <taxon>Barrientosiimonas</taxon>
    </lineage>
</organism>
<reference evidence="2" key="2">
    <citation type="submission" date="2023-02" db="EMBL/GenBank/DDBJ databases">
        <authorList>
            <person name="Sun Q."/>
            <person name="Mori K."/>
        </authorList>
    </citation>
    <scope>NUCLEOTIDE SEQUENCE</scope>
    <source>
        <strain evidence="2">NBRC 110608</strain>
    </source>
</reference>
<accession>A0ABM8HE54</accession>
<evidence type="ECO:0000256" key="1">
    <source>
        <dbReference type="SAM" id="MobiDB-lite"/>
    </source>
</evidence>
<dbReference type="EMBL" id="AP027735">
    <property type="protein sequence ID" value="BDZ59249.1"/>
    <property type="molecule type" value="Genomic_DNA"/>
</dbReference>
<protein>
    <submittedName>
        <fullName evidence="2">Uncharacterized protein</fullName>
    </submittedName>
</protein>
<evidence type="ECO:0000313" key="2">
    <source>
        <dbReference type="EMBL" id="BDZ59249.1"/>
    </source>
</evidence>
<feature type="region of interest" description="Disordered" evidence="1">
    <location>
        <begin position="1"/>
        <end position="31"/>
    </location>
</feature>
<feature type="compositionally biased region" description="Low complexity" evidence="1">
    <location>
        <begin position="21"/>
        <end position="31"/>
    </location>
</feature>
<name>A0ABM8HE54_9MICO</name>